<keyword evidence="2" id="KW-0614">Plasmid</keyword>
<proteinExistence type="predicted"/>
<dbReference type="OrthoDB" id="2454204at2"/>
<accession>A0A1Q2L4P3</accession>
<reference evidence="2 3" key="1">
    <citation type="submission" date="2017-02" db="EMBL/GenBank/DDBJ databases">
        <title>The complete genomic sequence of a novel cold adapted crude oil-degrading bacterium Planococcus qaidamina Y42.</title>
        <authorList>
            <person name="Yang R."/>
        </authorList>
    </citation>
    <scope>NUCLEOTIDE SEQUENCE [LARGE SCALE GENOMIC DNA]</scope>
    <source>
        <strain evidence="2 3">Y42</strain>
        <plasmid evidence="2 3">unnamed1</plasmid>
    </source>
</reference>
<gene>
    <name evidence="2" type="ORF">B0X71_19410</name>
</gene>
<organism evidence="2 3">
    <name type="scientific">Planococcus lenghuensis</name>
    <dbReference type="NCBI Taxonomy" id="2213202"/>
    <lineage>
        <taxon>Bacteria</taxon>
        <taxon>Bacillati</taxon>
        <taxon>Bacillota</taxon>
        <taxon>Bacilli</taxon>
        <taxon>Bacillales</taxon>
        <taxon>Caryophanaceae</taxon>
        <taxon>Planococcus</taxon>
    </lineage>
</organism>
<geneLocation type="plasmid" evidence="2 3">
    <name>unnamed1</name>
</geneLocation>
<dbReference type="KEGG" id="pmar:B0X71_19410"/>
<keyword evidence="3" id="KW-1185">Reference proteome</keyword>
<name>A0A1Q2L4P3_9BACL</name>
<evidence type="ECO:0000313" key="2">
    <source>
        <dbReference type="EMBL" id="AQQ55344.1"/>
    </source>
</evidence>
<dbReference type="Gene3D" id="1.10.1660.10">
    <property type="match status" value="1"/>
</dbReference>
<dbReference type="RefSeq" id="WP_077591202.1">
    <property type="nucleotide sequence ID" value="NZ_CP019641.1"/>
</dbReference>
<sequence>MHYVQRAAEKKVYDEQDLTVAMLLMELREKKFTLEAIKNVMTKSEMTRPFPDDFPLPQEYNGGNDLEQLRQEMRQHYQELEKKLIERFDQRYEELQQNVLKRLPSPPSSTETSALDQQSVLKSSAFMIKLEDEALAEWNKLPEEKRYRKVGGFLFKRKEEDLAGRDAFIKKYVREHVNEGIKKEGKSDEST</sequence>
<protein>
    <recommendedName>
        <fullName evidence="4">MerR family transcriptional regulator</fullName>
    </recommendedName>
</protein>
<dbReference type="EMBL" id="CP019641">
    <property type="protein sequence ID" value="AQQ55344.1"/>
    <property type="molecule type" value="Genomic_DNA"/>
</dbReference>
<evidence type="ECO:0000256" key="1">
    <source>
        <dbReference type="SAM" id="Coils"/>
    </source>
</evidence>
<dbReference type="AlphaFoldDB" id="A0A1Q2L4P3"/>
<evidence type="ECO:0008006" key="4">
    <source>
        <dbReference type="Google" id="ProtNLM"/>
    </source>
</evidence>
<evidence type="ECO:0000313" key="3">
    <source>
        <dbReference type="Proteomes" id="UP000188184"/>
    </source>
</evidence>
<keyword evidence="1" id="KW-0175">Coiled coil</keyword>
<feature type="coiled-coil region" evidence="1">
    <location>
        <begin position="63"/>
        <end position="98"/>
    </location>
</feature>
<dbReference type="Proteomes" id="UP000188184">
    <property type="component" value="Plasmid unnamed1"/>
</dbReference>